<name>A0A5B7DNH4_PORTR</name>
<protein>
    <submittedName>
        <fullName evidence="1">Uncharacterized protein</fullName>
    </submittedName>
</protein>
<gene>
    <name evidence="1" type="ORF">E2C01_016076</name>
</gene>
<evidence type="ECO:0000313" key="1">
    <source>
        <dbReference type="EMBL" id="MPC23040.1"/>
    </source>
</evidence>
<comment type="caution">
    <text evidence="1">The sequence shown here is derived from an EMBL/GenBank/DDBJ whole genome shotgun (WGS) entry which is preliminary data.</text>
</comment>
<organism evidence="1 2">
    <name type="scientific">Portunus trituberculatus</name>
    <name type="common">Swimming crab</name>
    <name type="synonym">Neptunus trituberculatus</name>
    <dbReference type="NCBI Taxonomy" id="210409"/>
    <lineage>
        <taxon>Eukaryota</taxon>
        <taxon>Metazoa</taxon>
        <taxon>Ecdysozoa</taxon>
        <taxon>Arthropoda</taxon>
        <taxon>Crustacea</taxon>
        <taxon>Multicrustacea</taxon>
        <taxon>Malacostraca</taxon>
        <taxon>Eumalacostraca</taxon>
        <taxon>Eucarida</taxon>
        <taxon>Decapoda</taxon>
        <taxon>Pleocyemata</taxon>
        <taxon>Brachyura</taxon>
        <taxon>Eubrachyura</taxon>
        <taxon>Portunoidea</taxon>
        <taxon>Portunidae</taxon>
        <taxon>Portuninae</taxon>
        <taxon>Portunus</taxon>
    </lineage>
</organism>
<dbReference type="AlphaFoldDB" id="A0A5B7DNH4"/>
<evidence type="ECO:0000313" key="2">
    <source>
        <dbReference type="Proteomes" id="UP000324222"/>
    </source>
</evidence>
<reference evidence="1 2" key="1">
    <citation type="submission" date="2019-05" db="EMBL/GenBank/DDBJ databases">
        <title>Another draft genome of Portunus trituberculatus and its Hox gene families provides insights of decapod evolution.</title>
        <authorList>
            <person name="Jeong J.-H."/>
            <person name="Song I."/>
            <person name="Kim S."/>
            <person name="Choi T."/>
            <person name="Kim D."/>
            <person name="Ryu S."/>
            <person name="Kim W."/>
        </authorList>
    </citation>
    <scope>NUCLEOTIDE SEQUENCE [LARGE SCALE GENOMIC DNA]</scope>
    <source>
        <tissue evidence="1">Muscle</tissue>
    </source>
</reference>
<sequence length="93" mass="9319">MPALEPEINTIPCACEATEVLATPVTVRGLITPPASDVADAPVDGTILTLPAEETGVTVSCLAAGSVGTSRLLGSISFPSGVSDGTKYWTCVG</sequence>
<dbReference type="EMBL" id="VSRR010001158">
    <property type="protein sequence ID" value="MPC23040.1"/>
    <property type="molecule type" value="Genomic_DNA"/>
</dbReference>
<accession>A0A5B7DNH4</accession>
<keyword evidence="2" id="KW-1185">Reference proteome</keyword>
<proteinExistence type="predicted"/>
<dbReference type="Proteomes" id="UP000324222">
    <property type="component" value="Unassembled WGS sequence"/>
</dbReference>